<dbReference type="PANTHER" id="PTHR11819">
    <property type="entry name" value="SOLUTE CARRIER FAMILY 5"/>
    <property type="match status" value="1"/>
</dbReference>
<protein>
    <submittedName>
        <fullName evidence="8">Sodium:solute symporter</fullName>
    </submittedName>
</protein>
<feature type="transmembrane region" description="Helical" evidence="7">
    <location>
        <begin position="508"/>
        <end position="530"/>
    </location>
</feature>
<gene>
    <name evidence="8" type="ORF">GCM10025791_28890</name>
</gene>
<dbReference type="NCBIfam" id="TIGR00813">
    <property type="entry name" value="sss"/>
    <property type="match status" value="1"/>
</dbReference>
<feature type="transmembrane region" description="Helical" evidence="7">
    <location>
        <begin position="282"/>
        <end position="309"/>
    </location>
</feature>
<dbReference type="Gene3D" id="1.20.1730.10">
    <property type="entry name" value="Sodium/glucose cotransporter"/>
    <property type="match status" value="1"/>
</dbReference>
<comment type="caution">
    <text evidence="8">The sequence shown here is derived from an EMBL/GenBank/DDBJ whole genome shotgun (WGS) entry which is preliminary data.</text>
</comment>
<dbReference type="AlphaFoldDB" id="A0AAV3U439"/>
<evidence type="ECO:0000256" key="6">
    <source>
        <dbReference type="RuleBase" id="RU362091"/>
    </source>
</evidence>
<feature type="transmembrane region" description="Helical" evidence="7">
    <location>
        <begin position="402"/>
        <end position="427"/>
    </location>
</feature>
<comment type="similarity">
    <text evidence="2 6">Belongs to the sodium:solute symporter (SSF) (TC 2.A.21) family.</text>
</comment>
<feature type="transmembrane region" description="Helical" evidence="7">
    <location>
        <begin position="460"/>
        <end position="480"/>
    </location>
</feature>
<evidence type="ECO:0000256" key="3">
    <source>
        <dbReference type="ARBA" id="ARBA00022692"/>
    </source>
</evidence>
<evidence type="ECO:0000256" key="5">
    <source>
        <dbReference type="ARBA" id="ARBA00023136"/>
    </source>
</evidence>
<feature type="transmembrane region" description="Helical" evidence="7">
    <location>
        <begin position="329"/>
        <end position="359"/>
    </location>
</feature>
<dbReference type="InterPro" id="IPR038377">
    <property type="entry name" value="Na/Glc_symporter_sf"/>
</dbReference>
<feature type="transmembrane region" description="Helical" evidence="7">
    <location>
        <begin position="93"/>
        <end position="112"/>
    </location>
</feature>
<feature type="transmembrane region" description="Helical" evidence="7">
    <location>
        <begin position="160"/>
        <end position="184"/>
    </location>
</feature>
<keyword evidence="9" id="KW-1185">Reference proteome</keyword>
<accession>A0AAV3U439</accession>
<feature type="transmembrane region" description="Helical" evidence="7">
    <location>
        <begin position="191"/>
        <end position="213"/>
    </location>
</feature>
<dbReference type="EMBL" id="BAABLX010000027">
    <property type="protein sequence ID" value="GAA4947483.1"/>
    <property type="molecule type" value="Genomic_DNA"/>
</dbReference>
<dbReference type="InterPro" id="IPR001734">
    <property type="entry name" value="Na/solute_symporter"/>
</dbReference>
<dbReference type="Proteomes" id="UP001409585">
    <property type="component" value="Unassembled WGS sequence"/>
</dbReference>
<keyword evidence="4 7" id="KW-1133">Transmembrane helix</keyword>
<feature type="transmembrane region" description="Helical" evidence="7">
    <location>
        <begin position="133"/>
        <end position="154"/>
    </location>
</feature>
<evidence type="ECO:0000313" key="9">
    <source>
        <dbReference type="Proteomes" id="UP001409585"/>
    </source>
</evidence>
<reference evidence="9" key="1">
    <citation type="journal article" date="2019" name="Int. J. Syst. Evol. Microbiol.">
        <title>The Global Catalogue of Microorganisms (GCM) 10K type strain sequencing project: providing services to taxonomists for standard genome sequencing and annotation.</title>
        <authorList>
            <consortium name="The Broad Institute Genomics Platform"/>
            <consortium name="The Broad Institute Genome Sequencing Center for Infectious Disease"/>
            <person name="Wu L."/>
            <person name="Ma J."/>
        </authorList>
    </citation>
    <scope>NUCLEOTIDE SEQUENCE [LARGE SCALE GENOMIC DNA]</scope>
    <source>
        <strain evidence="9">JCM 19134</strain>
    </source>
</reference>
<proteinExistence type="inferred from homology"/>
<sequence>MIAASEIAQEGHVSTLTTLDYSVLCGYGLIVVALCLMVAKRSPDSDELFLAGRSLGPMVIGLSLFASNISSTTLIGLPGAAWEYGISVANYEWMASVILLLSALFIVPVFLGQRLTTVPEIMEKRFDPRMRRYLSGTSLFLSIVLDTAGSLYAGALVLMLFIPGLSLAPTCAAMALFAGVYTALGGLRAVVYTDVLQALVLLIGSLILTIIVFQEFDYSWSNLVSRVDADHLSLIRPLDDPSLPWLGTLIGLPVLGFYYWTMNQYVAQRLLGARSADAAAKGAMLAAALKLLPLFLMVLPGAMAAALFTDLERADTVFPRLISEYAPPGIAGLMVAGLLAAIMSSVDSTLNSASTLFIVDFVKPKKPHLSTQQMAKLGRISTIALMVFAALWAPAIDNFPGLFAYLQQAFSYVAPPLAAVFLAGFFSRRITAPAALRGVITGHVISLAFFLGAQLGWHNIHFTIVAGLLFALTLVATLAWQGWINRGTTITTTDAQWQTVDTRNAQPVALPVKIGIVTLLVATACLVLAFW</sequence>
<feature type="transmembrane region" description="Helical" evidence="7">
    <location>
        <begin position="21"/>
        <end position="39"/>
    </location>
</feature>
<keyword evidence="5 7" id="KW-0472">Membrane</keyword>
<keyword evidence="3 7" id="KW-0812">Transmembrane</keyword>
<dbReference type="PROSITE" id="PS50283">
    <property type="entry name" value="NA_SOLUT_SYMP_3"/>
    <property type="match status" value="1"/>
</dbReference>
<dbReference type="Pfam" id="PF00474">
    <property type="entry name" value="SSF"/>
    <property type="match status" value="1"/>
</dbReference>
<dbReference type="GO" id="GO:0005886">
    <property type="term" value="C:plasma membrane"/>
    <property type="evidence" value="ECO:0007669"/>
    <property type="project" value="TreeGrafter"/>
</dbReference>
<feature type="transmembrane region" description="Helical" evidence="7">
    <location>
        <begin position="59"/>
        <end position="81"/>
    </location>
</feature>
<evidence type="ECO:0000256" key="1">
    <source>
        <dbReference type="ARBA" id="ARBA00004141"/>
    </source>
</evidence>
<feature type="transmembrane region" description="Helical" evidence="7">
    <location>
        <begin position="434"/>
        <end position="454"/>
    </location>
</feature>
<evidence type="ECO:0000256" key="4">
    <source>
        <dbReference type="ARBA" id="ARBA00022989"/>
    </source>
</evidence>
<comment type="subcellular location">
    <subcellularLocation>
        <location evidence="1">Membrane</location>
        <topology evidence="1">Multi-pass membrane protein</topology>
    </subcellularLocation>
</comment>
<evidence type="ECO:0000256" key="7">
    <source>
        <dbReference type="SAM" id="Phobius"/>
    </source>
</evidence>
<organism evidence="8 9">
    <name type="scientific">Halioxenophilus aromaticivorans</name>
    <dbReference type="NCBI Taxonomy" id="1306992"/>
    <lineage>
        <taxon>Bacteria</taxon>
        <taxon>Pseudomonadati</taxon>
        <taxon>Pseudomonadota</taxon>
        <taxon>Gammaproteobacteria</taxon>
        <taxon>Alteromonadales</taxon>
        <taxon>Alteromonadaceae</taxon>
        <taxon>Halioxenophilus</taxon>
    </lineage>
</organism>
<feature type="transmembrane region" description="Helical" evidence="7">
    <location>
        <begin position="242"/>
        <end position="261"/>
    </location>
</feature>
<name>A0AAV3U439_9ALTE</name>
<evidence type="ECO:0000313" key="8">
    <source>
        <dbReference type="EMBL" id="GAA4947483.1"/>
    </source>
</evidence>
<evidence type="ECO:0000256" key="2">
    <source>
        <dbReference type="ARBA" id="ARBA00006434"/>
    </source>
</evidence>
<feature type="transmembrane region" description="Helical" evidence="7">
    <location>
        <begin position="380"/>
        <end position="396"/>
    </location>
</feature>
<dbReference type="PANTHER" id="PTHR11819:SF195">
    <property type="entry name" value="SODIUM_GLUCOSE COTRANSPORTER 4"/>
    <property type="match status" value="1"/>
</dbReference>
<dbReference type="GO" id="GO:0005412">
    <property type="term" value="F:D-glucose:sodium symporter activity"/>
    <property type="evidence" value="ECO:0007669"/>
    <property type="project" value="TreeGrafter"/>
</dbReference>